<proteinExistence type="predicted"/>
<keyword evidence="1" id="KW-0812">Transmembrane</keyword>
<reference evidence="2" key="1">
    <citation type="journal article" date="2015" name="Nature">
        <title>Complex archaea that bridge the gap between prokaryotes and eukaryotes.</title>
        <authorList>
            <person name="Spang A."/>
            <person name="Saw J.H."/>
            <person name="Jorgensen S.L."/>
            <person name="Zaremba-Niedzwiedzka K."/>
            <person name="Martijn J."/>
            <person name="Lind A.E."/>
            <person name="van Eijk R."/>
            <person name="Schleper C."/>
            <person name="Guy L."/>
            <person name="Ettema T.J."/>
        </authorList>
    </citation>
    <scope>NUCLEOTIDE SEQUENCE</scope>
</reference>
<gene>
    <name evidence="2" type="ORF">LCGC14_2724640</name>
</gene>
<dbReference type="EMBL" id="LAZR01049171">
    <property type="protein sequence ID" value="KKK90283.1"/>
    <property type="molecule type" value="Genomic_DNA"/>
</dbReference>
<accession>A0A0F8Z960</accession>
<keyword evidence="1" id="KW-1133">Transmembrane helix</keyword>
<sequence length="429" mass="48703">LKIYISLIIVIIATFGGFSLKWQFDKDFISLSRDNTVIAKEKWVVEAERTWFSLETCKIINKTRVCKSNWYAKNVKCSKVIASGGYQTLTRCYYPDDYYEQLSRSLINTKITYINETNKFTAIKKSPNYKYGTRGAYAGFVEEIIMFDKQTDMEENFPKGYSISWKPKDTRNYKLTWRIENLKEINLPDGEYHNCKYEFGKIKIDLKGECSKLTKAVISDNSKIYFHFNNARDNQYFDMSLVDPDYFSNGCWTNDGCNYTRMDSGDPAWSGTNATDGASIAGFGWTINSGTAIYTSRLIANGTIGEQFAMETSEIGGDQDSRIIGLDIDYPVTWDVYIYDPDTGSGNRQFGFQSDTGPNQPSGLFQQTGNNDYVFIYNAGATIITLNYSRTGGKWVQFTTEFIPSTAFNIRLGNGIWVNKTTGVDASLD</sequence>
<keyword evidence="1" id="KW-0472">Membrane</keyword>
<feature type="transmembrane region" description="Helical" evidence="1">
    <location>
        <begin position="7"/>
        <end position="24"/>
    </location>
</feature>
<feature type="non-terminal residue" evidence="2">
    <location>
        <position position="1"/>
    </location>
</feature>
<evidence type="ECO:0000313" key="2">
    <source>
        <dbReference type="EMBL" id="KKK90283.1"/>
    </source>
</evidence>
<comment type="caution">
    <text evidence="2">The sequence shown here is derived from an EMBL/GenBank/DDBJ whole genome shotgun (WGS) entry which is preliminary data.</text>
</comment>
<name>A0A0F8Z960_9ZZZZ</name>
<protein>
    <submittedName>
        <fullName evidence="2">Uncharacterized protein</fullName>
    </submittedName>
</protein>
<feature type="non-terminal residue" evidence="2">
    <location>
        <position position="429"/>
    </location>
</feature>
<evidence type="ECO:0000256" key="1">
    <source>
        <dbReference type="SAM" id="Phobius"/>
    </source>
</evidence>
<dbReference type="AlphaFoldDB" id="A0A0F8Z960"/>
<organism evidence="2">
    <name type="scientific">marine sediment metagenome</name>
    <dbReference type="NCBI Taxonomy" id="412755"/>
    <lineage>
        <taxon>unclassified sequences</taxon>
        <taxon>metagenomes</taxon>
        <taxon>ecological metagenomes</taxon>
    </lineage>
</organism>